<accession>A0A1H8S9C2</accession>
<protein>
    <recommendedName>
        <fullName evidence="3">Lipocalin-like domain-containing protein</fullName>
    </recommendedName>
</protein>
<dbReference type="EMBL" id="FOCL01000012">
    <property type="protein sequence ID" value="SEO75649.1"/>
    <property type="molecule type" value="Genomic_DNA"/>
</dbReference>
<dbReference type="AlphaFoldDB" id="A0A1H8S9C2"/>
<evidence type="ECO:0008006" key="3">
    <source>
        <dbReference type="Google" id="ProtNLM"/>
    </source>
</evidence>
<gene>
    <name evidence="1" type="ORF">SAMN05192574_11267</name>
</gene>
<dbReference type="Proteomes" id="UP000198942">
    <property type="component" value="Unassembled WGS sequence"/>
</dbReference>
<evidence type="ECO:0000313" key="2">
    <source>
        <dbReference type="Proteomes" id="UP000198942"/>
    </source>
</evidence>
<sequence>MKHLITLLIGIVIIQSLGCKKENTSAAGESLNGKWKIARRFMSNGGPGQWVEANSNDYIIFNSNGKVSGTVYPQFTRYILKDSITITLKNADNSQFEDYRYKIKDSLLNMSPAGPVMCTEGCTDQFVKLSK</sequence>
<dbReference type="OrthoDB" id="955522at2"/>
<reference evidence="2" key="1">
    <citation type="submission" date="2016-10" db="EMBL/GenBank/DDBJ databases">
        <authorList>
            <person name="Varghese N."/>
            <person name="Submissions S."/>
        </authorList>
    </citation>
    <scope>NUCLEOTIDE SEQUENCE [LARGE SCALE GENOMIC DNA]</scope>
    <source>
        <strain evidence="2">Gh-48</strain>
    </source>
</reference>
<name>A0A1H8S9C2_9SPHI</name>
<keyword evidence="2" id="KW-1185">Reference proteome</keyword>
<organism evidence="1 2">
    <name type="scientific">Mucilaginibacter gossypiicola</name>
    <dbReference type="NCBI Taxonomy" id="551995"/>
    <lineage>
        <taxon>Bacteria</taxon>
        <taxon>Pseudomonadati</taxon>
        <taxon>Bacteroidota</taxon>
        <taxon>Sphingobacteriia</taxon>
        <taxon>Sphingobacteriales</taxon>
        <taxon>Sphingobacteriaceae</taxon>
        <taxon>Mucilaginibacter</taxon>
    </lineage>
</organism>
<evidence type="ECO:0000313" key="1">
    <source>
        <dbReference type="EMBL" id="SEO75649.1"/>
    </source>
</evidence>
<dbReference type="RefSeq" id="WP_143065281.1">
    <property type="nucleotide sequence ID" value="NZ_FOCL01000012.1"/>
</dbReference>
<proteinExistence type="predicted"/>